<sequence>RIILWDIGVPNQDYEFQASQLLTLDTTSIPLRLCPVASCPDARLLAGCEGGCCCWDVRLDQPQKRRVCEVEFVFSEGSEASGRRVDGLAFVNEDIVASKGSGLGTICLWSWRQTWGGRGSQSTVAVVVLARLQWSSTELAYFSLSACPDKGIVLCGDEEGNVWLYDVSNILKQPPLLPAALQAPTQPSPPLSPHQILKWPQPWALGQVVTKTMVNTVVANASFTYLTALTDSNIVAIWGRM</sequence>
<reference evidence="2 3" key="1">
    <citation type="submission" date="2017-12" db="EMBL/GenBank/DDBJ databases">
        <title>High-resolution comparative analysis of great ape genomes.</title>
        <authorList>
            <person name="Pollen A."/>
            <person name="Hastie A."/>
            <person name="Hormozdiari F."/>
            <person name="Dougherty M."/>
            <person name="Liu R."/>
            <person name="Chaisson M."/>
            <person name="Hoppe E."/>
            <person name="Hill C."/>
            <person name="Pang A."/>
            <person name="Hillier L."/>
            <person name="Baker C."/>
            <person name="Armstrong J."/>
            <person name="Shendure J."/>
            <person name="Paten B."/>
            <person name="Wilson R."/>
            <person name="Chao H."/>
            <person name="Schneider V."/>
            <person name="Ventura M."/>
            <person name="Kronenberg Z."/>
            <person name="Murali S."/>
            <person name="Gordon D."/>
            <person name="Cantsilieris S."/>
            <person name="Munson K."/>
            <person name="Nelson B."/>
            <person name="Raja A."/>
            <person name="Underwood J."/>
            <person name="Diekhans M."/>
            <person name="Fiddes I."/>
            <person name="Haussler D."/>
            <person name="Eichler E."/>
        </authorList>
    </citation>
    <scope>NUCLEOTIDE SEQUENCE [LARGE SCALE GENOMIC DNA]</scope>
    <source>
        <strain evidence="2">Yerkes chimp pedigree #C0471</strain>
    </source>
</reference>
<dbReference type="Gene3D" id="2.130.10.10">
    <property type="entry name" value="YVTN repeat-like/Quinoprotein amine dehydrogenase"/>
    <property type="match status" value="1"/>
</dbReference>
<feature type="non-terminal residue" evidence="2">
    <location>
        <position position="1"/>
    </location>
</feature>
<dbReference type="Pfam" id="PF23215">
    <property type="entry name" value="WD_LRWD1"/>
    <property type="match status" value="1"/>
</dbReference>
<dbReference type="AlphaFoldDB" id="A0A2J8PWC5"/>
<evidence type="ECO:0000313" key="3">
    <source>
        <dbReference type="Proteomes" id="UP000236370"/>
    </source>
</evidence>
<name>A0A2J8PWC5_PANTR</name>
<gene>
    <name evidence="2" type="ORF">CK820_G0055415</name>
</gene>
<evidence type="ECO:0000259" key="1">
    <source>
        <dbReference type="Pfam" id="PF23215"/>
    </source>
</evidence>
<accession>A0A2J8PWC5</accession>
<dbReference type="InterPro" id="IPR056160">
    <property type="entry name" value="WD_LRWD1"/>
</dbReference>
<dbReference type="InterPro" id="IPR052489">
    <property type="entry name" value="LRWD1"/>
</dbReference>
<comment type="caution">
    <text evidence="2">The sequence shown here is derived from an EMBL/GenBank/DDBJ whole genome shotgun (WGS) entry which is preliminary data.</text>
</comment>
<feature type="domain" description="Leucine-rich repeat and WD repeat-containing protein 1 WD" evidence="1">
    <location>
        <begin position="1"/>
        <end position="239"/>
    </location>
</feature>
<dbReference type="PANTHER" id="PTHR24370:SF10">
    <property type="entry name" value="LEUCINE-RICH REPEAT AND WD REPEAT-CONTAINING PROTEIN 1"/>
    <property type="match status" value="1"/>
</dbReference>
<protein>
    <submittedName>
        <fullName evidence="2">LRWD1 isoform 9</fullName>
    </submittedName>
</protein>
<dbReference type="InterPro" id="IPR015943">
    <property type="entry name" value="WD40/YVTN_repeat-like_dom_sf"/>
</dbReference>
<proteinExistence type="predicted"/>
<dbReference type="Proteomes" id="UP000236370">
    <property type="component" value="Unassembled WGS sequence"/>
</dbReference>
<dbReference type="EMBL" id="NBAG03000184">
    <property type="protein sequence ID" value="PNI88304.1"/>
    <property type="molecule type" value="Genomic_DNA"/>
</dbReference>
<dbReference type="InterPro" id="IPR036322">
    <property type="entry name" value="WD40_repeat_dom_sf"/>
</dbReference>
<evidence type="ECO:0000313" key="2">
    <source>
        <dbReference type="EMBL" id="PNI88304.1"/>
    </source>
</evidence>
<organism evidence="2 3">
    <name type="scientific">Pan troglodytes</name>
    <name type="common">Chimpanzee</name>
    <dbReference type="NCBI Taxonomy" id="9598"/>
    <lineage>
        <taxon>Eukaryota</taxon>
        <taxon>Metazoa</taxon>
        <taxon>Chordata</taxon>
        <taxon>Craniata</taxon>
        <taxon>Vertebrata</taxon>
        <taxon>Euteleostomi</taxon>
        <taxon>Mammalia</taxon>
        <taxon>Eutheria</taxon>
        <taxon>Euarchontoglires</taxon>
        <taxon>Primates</taxon>
        <taxon>Haplorrhini</taxon>
        <taxon>Catarrhini</taxon>
        <taxon>Hominidae</taxon>
        <taxon>Pan</taxon>
    </lineage>
</organism>
<dbReference type="PANTHER" id="PTHR24370">
    <property type="entry name" value="OPTICIN"/>
    <property type="match status" value="1"/>
</dbReference>
<dbReference type="SUPFAM" id="SSF50978">
    <property type="entry name" value="WD40 repeat-like"/>
    <property type="match status" value="1"/>
</dbReference>